<evidence type="ECO:0000256" key="1">
    <source>
        <dbReference type="SAM" id="Phobius"/>
    </source>
</evidence>
<name>A0A9Q1CC12_HOLLE</name>
<dbReference type="PANTHER" id="PTHR31901">
    <property type="entry name" value="GH3 DOMAIN-CONTAINING PROTEIN"/>
    <property type="match status" value="1"/>
</dbReference>
<dbReference type="Proteomes" id="UP001152320">
    <property type="component" value="Chromosome 4"/>
</dbReference>
<dbReference type="OrthoDB" id="10004661at2759"/>
<keyword evidence="3" id="KW-1185">Reference proteome</keyword>
<dbReference type="InterPro" id="IPR004993">
    <property type="entry name" value="GH3"/>
</dbReference>
<dbReference type="GO" id="GO:0016881">
    <property type="term" value="F:acid-amino acid ligase activity"/>
    <property type="evidence" value="ECO:0007669"/>
    <property type="project" value="TreeGrafter"/>
</dbReference>
<reference evidence="2" key="1">
    <citation type="submission" date="2021-10" db="EMBL/GenBank/DDBJ databases">
        <title>Tropical sea cucumber genome reveals ecological adaptation and Cuvierian tubules defense mechanism.</title>
        <authorList>
            <person name="Chen T."/>
        </authorList>
    </citation>
    <scope>NUCLEOTIDE SEQUENCE</scope>
    <source>
        <strain evidence="2">Nanhai2018</strain>
        <tissue evidence="2">Muscle</tissue>
    </source>
</reference>
<organism evidence="2 3">
    <name type="scientific">Holothuria leucospilota</name>
    <name type="common">Black long sea cucumber</name>
    <name type="synonym">Mertensiothuria leucospilota</name>
    <dbReference type="NCBI Taxonomy" id="206669"/>
    <lineage>
        <taxon>Eukaryota</taxon>
        <taxon>Metazoa</taxon>
        <taxon>Echinodermata</taxon>
        <taxon>Eleutherozoa</taxon>
        <taxon>Echinozoa</taxon>
        <taxon>Holothuroidea</taxon>
        <taxon>Aspidochirotacea</taxon>
        <taxon>Aspidochirotida</taxon>
        <taxon>Holothuriidae</taxon>
        <taxon>Holothuria</taxon>
    </lineage>
</organism>
<gene>
    <name evidence="2" type="ORF">HOLleu_09766</name>
</gene>
<dbReference type="Pfam" id="PF03321">
    <property type="entry name" value="GH3"/>
    <property type="match status" value="1"/>
</dbReference>
<dbReference type="GO" id="GO:0005737">
    <property type="term" value="C:cytoplasm"/>
    <property type="evidence" value="ECO:0007669"/>
    <property type="project" value="TreeGrafter"/>
</dbReference>
<comment type="caution">
    <text evidence="2">The sequence shown here is derived from an EMBL/GenBank/DDBJ whole genome shotgun (WGS) entry which is preliminary data.</text>
</comment>
<keyword evidence="1" id="KW-1133">Transmembrane helix</keyword>
<sequence length="443" mass="50257">MLKTTMAAARYLLTSVCMCVLGILFLTSFEQRINLEPTILVSGIVFFSSVVILITVFKSLDRASPHLALSTTLYLFLSNLKARHDGLRALKMFLHNCKDVYPAQQKLLRDIIHKNSATDYGRKFGIGTILSLEDLRKRHPLTNYDHYESFVQRVAQGEPHVMTRDPPTRFCRSNGTTGNCKLVPQDGKKLLPKVRAVLKGVMHENFPKMTSIQRIMKLYIHVNLDESKCGIPMTSVTAIDPKVMKYMVSYTTPPEGLLLNTLFDALYIHLLFGLRERSLGVIEASFIMTVEEAIRILMSEWENLVEDLKTGTIYEGVHLEPNMRSALSKALGNGDVARANEVEVEIRKGPIGIVKRLWPNIAFIGCIDNLGRKPYLQTTFAAGEFRSTRTATLALKELKVSTCGHSMTTRNSFLSTMQQFLNLFQRKQWMKIIHRHVSFMKLK</sequence>
<protein>
    <submittedName>
        <fullName evidence="2">Indole-3-acetic acid-amido synthetase GH3.2</fullName>
    </submittedName>
</protein>
<feature type="transmembrane region" description="Helical" evidence="1">
    <location>
        <begin position="6"/>
        <end position="26"/>
    </location>
</feature>
<dbReference type="PANTHER" id="PTHR31901:SF9">
    <property type="entry name" value="GH3 DOMAIN-CONTAINING PROTEIN"/>
    <property type="match status" value="1"/>
</dbReference>
<evidence type="ECO:0000313" key="2">
    <source>
        <dbReference type="EMBL" id="KAJ8042888.1"/>
    </source>
</evidence>
<proteinExistence type="predicted"/>
<dbReference type="EMBL" id="JAIZAY010000004">
    <property type="protein sequence ID" value="KAJ8042888.1"/>
    <property type="molecule type" value="Genomic_DNA"/>
</dbReference>
<accession>A0A9Q1CC12</accession>
<feature type="transmembrane region" description="Helical" evidence="1">
    <location>
        <begin position="38"/>
        <end position="57"/>
    </location>
</feature>
<keyword evidence="1" id="KW-0812">Transmembrane</keyword>
<keyword evidence="1" id="KW-0472">Membrane</keyword>
<dbReference type="AlphaFoldDB" id="A0A9Q1CC12"/>
<evidence type="ECO:0000313" key="3">
    <source>
        <dbReference type="Proteomes" id="UP001152320"/>
    </source>
</evidence>